<dbReference type="Proteomes" id="UP001189429">
    <property type="component" value="Unassembled WGS sequence"/>
</dbReference>
<organism evidence="2 3">
    <name type="scientific">Prorocentrum cordatum</name>
    <dbReference type="NCBI Taxonomy" id="2364126"/>
    <lineage>
        <taxon>Eukaryota</taxon>
        <taxon>Sar</taxon>
        <taxon>Alveolata</taxon>
        <taxon>Dinophyceae</taxon>
        <taxon>Prorocentrales</taxon>
        <taxon>Prorocentraceae</taxon>
        <taxon>Prorocentrum</taxon>
    </lineage>
</organism>
<name>A0ABN9Q628_9DINO</name>
<protein>
    <recommendedName>
        <fullName evidence="4">Beta-galactosidase</fullName>
    </recommendedName>
</protein>
<sequence length="147" mass="15334">MLRPRVRRRPRRGRGRRQGPPRRGAGLRGARAPPRRCSAARAARALGAALPDDGGSEGGLRGPAVVAGGILVLELGESIQDARLELYANGFRLTPTTACFGGMPAQSRTWSPFSLVEKCQVTASAPHGLGAGPTTAVHRASRTCAGC</sequence>
<feature type="region of interest" description="Disordered" evidence="1">
    <location>
        <begin position="1"/>
        <end position="35"/>
    </location>
</feature>
<dbReference type="EMBL" id="CAUYUJ010002536">
    <property type="protein sequence ID" value="CAK0801219.1"/>
    <property type="molecule type" value="Genomic_DNA"/>
</dbReference>
<proteinExistence type="predicted"/>
<comment type="caution">
    <text evidence="2">The sequence shown here is derived from an EMBL/GenBank/DDBJ whole genome shotgun (WGS) entry which is preliminary data.</text>
</comment>
<keyword evidence="3" id="KW-1185">Reference proteome</keyword>
<evidence type="ECO:0000256" key="1">
    <source>
        <dbReference type="SAM" id="MobiDB-lite"/>
    </source>
</evidence>
<reference evidence="2" key="1">
    <citation type="submission" date="2023-10" db="EMBL/GenBank/DDBJ databases">
        <authorList>
            <person name="Chen Y."/>
            <person name="Shah S."/>
            <person name="Dougan E. K."/>
            <person name="Thang M."/>
            <person name="Chan C."/>
        </authorList>
    </citation>
    <scope>NUCLEOTIDE SEQUENCE [LARGE SCALE GENOMIC DNA]</scope>
</reference>
<evidence type="ECO:0000313" key="2">
    <source>
        <dbReference type="EMBL" id="CAK0801219.1"/>
    </source>
</evidence>
<evidence type="ECO:0000313" key="3">
    <source>
        <dbReference type="Proteomes" id="UP001189429"/>
    </source>
</evidence>
<feature type="compositionally biased region" description="Basic residues" evidence="1">
    <location>
        <begin position="1"/>
        <end position="20"/>
    </location>
</feature>
<accession>A0ABN9Q628</accession>
<evidence type="ECO:0008006" key="4">
    <source>
        <dbReference type="Google" id="ProtNLM"/>
    </source>
</evidence>
<feature type="compositionally biased region" description="Low complexity" evidence="1">
    <location>
        <begin position="21"/>
        <end position="35"/>
    </location>
</feature>
<gene>
    <name evidence="2" type="ORF">PCOR1329_LOCUS9159</name>
</gene>